<dbReference type="STRING" id="1795632.TH606_04435"/>
<protein>
    <recommendedName>
        <fullName evidence="3">ABC transporter substrate-binding protein</fullName>
    </recommendedName>
</protein>
<dbReference type="Proteomes" id="UP000076964">
    <property type="component" value="Unassembled WGS sequence"/>
</dbReference>
<dbReference type="Gene3D" id="3.40.50.2300">
    <property type="match status" value="1"/>
</dbReference>
<sequence length="299" mass="35188">MSMVNKKNTNKIFITLIFLFIFSNNIKAEIIIYSPNKTYYKQAAELFLKKVKEQLKNEEIKILYNGFNEFNKNYFIVSLGGEYTQKVIKSNSNKIFFFMTADTTLFDLIERKKNSNYKIKIGGIFYIPEIEERIKIIKNIFNNKYTIAILYSDSSKIYSQKIYKIAQKYNIKTILVKTNRKNFLINMEKAFNAGNILWMIPDSNIYDQLSIKLTIINAVKRGIPVITFSPAFIESGAFMSYEIDNNRYIIEATKIFLDCYQKNICKIKFSKNFKIIINKNLAKFWNVKIKNSENIILKE</sequence>
<dbReference type="PANTHER" id="PTHR35271:SF1">
    <property type="entry name" value="ABC TRANSPORTER, SUBSTRATE-BINDING LIPOPROTEIN"/>
    <property type="match status" value="1"/>
</dbReference>
<dbReference type="InterPro" id="IPR007487">
    <property type="entry name" value="ABC_transpt-TYRBP-like"/>
</dbReference>
<keyword evidence="2" id="KW-1185">Reference proteome</keyword>
<organism evidence="1 2">
    <name type="scientific">Thermodesulfatator autotrophicus</name>
    <dbReference type="NCBI Taxonomy" id="1795632"/>
    <lineage>
        <taxon>Bacteria</taxon>
        <taxon>Pseudomonadati</taxon>
        <taxon>Thermodesulfobacteriota</taxon>
        <taxon>Thermodesulfobacteria</taxon>
        <taxon>Thermodesulfobacteriales</taxon>
        <taxon>Thermodesulfatatoraceae</taxon>
        <taxon>Thermodesulfatator</taxon>
    </lineage>
</organism>
<proteinExistence type="predicted"/>
<dbReference type="OrthoDB" id="9797175at2"/>
<evidence type="ECO:0000313" key="2">
    <source>
        <dbReference type="Proteomes" id="UP000076964"/>
    </source>
</evidence>
<evidence type="ECO:0000313" key="1">
    <source>
        <dbReference type="EMBL" id="OAG27884.1"/>
    </source>
</evidence>
<reference evidence="1 2" key="1">
    <citation type="submission" date="2016-02" db="EMBL/GenBank/DDBJ databases">
        <title>Draft genome sequence of Thermodesulfatator sp. S606.</title>
        <authorList>
            <person name="Lai Q."/>
            <person name="Cao J."/>
            <person name="Dupont S."/>
            <person name="Shao Z."/>
            <person name="Jebbar M."/>
            <person name="Alain K."/>
        </authorList>
    </citation>
    <scope>NUCLEOTIDE SEQUENCE [LARGE SCALE GENOMIC DNA]</scope>
    <source>
        <strain evidence="1 2">S606</strain>
    </source>
</reference>
<name>A0A177E7G6_9BACT</name>
<dbReference type="AlphaFoldDB" id="A0A177E7G6"/>
<dbReference type="PANTHER" id="PTHR35271">
    <property type="entry name" value="ABC TRANSPORTER, SUBSTRATE-BINDING LIPOPROTEIN-RELATED"/>
    <property type="match status" value="1"/>
</dbReference>
<evidence type="ECO:0008006" key="3">
    <source>
        <dbReference type="Google" id="ProtNLM"/>
    </source>
</evidence>
<dbReference type="EMBL" id="LSFI01000017">
    <property type="protein sequence ID" value="OAG27884.1"/>
    <property type="molecule type" value="Genomic_DNA"/>
</dbReference>
<dbReference type="RefSeq" id="WP_068541648.1">
    <property type="nucleotide sequence ID" value="NZ_LSFI01000017.1"/>
</dbReference>
<comment type="caution">
    <text evidence="1">The sequence shown here is derived from an EMBL/GenBank/DDBJ whole genome shotgun (WGS) entry which is preliminary data.</text>
</comment>
<accession>A0A177E7G6</accession>
<dbReference type="Pfam" id="PF04392">
    <property type="entry name" value="ABC_sub_bind"/>
    <property type="match status" value="1"/>
</dbReference>
<gene>
    <name evidence="1" type="ORF">TH606_04435</name>
</gene>